<gene>
    <name evidence="11" type="primary">PLB1_1</name>
    <name evidence="11" type="ORF">SEUCBS140593_006132</name>
</gene>
<dbReference type="Pfam" id="PF01735">
    <property type="entry name" value="PLA2_B"/>
    <property type="match status" value="1"/>
</dbReference>
<evidence type="ECO:0000256" key="8">
    <source>
        <dbReference type="PROSITE-ProRule" id="PRU00555"/>
    </source>
</evidence>
<feature type="domain" description="PLA2c" evidence="10">
    <location>
        <begin position="46"/>
        <end position="606"/>
    </location>
</feature>
<dbReference type="EC" id="3.1.1.5" evidence="2 9"/>
<reference evidence="11 12" key="1">
    <citation type="submission" date="2024-01" db="EMBL/GenBank/DDBJ databases">
        <authorList>
            <person name="Allen C."/>
            <person name="Tagirdzhanova G."/>
        </authorList>
    </citation>
    <scope>NUCLEOTIDE SEQUENCE [LARGE SCALE GENOMIC DNA]</scope>
</reference>
<keyword evidence="7" id="KW-0325">Glycoprotein</keyword>
<name>A0ABP0C2A9_9PEZI</name>
<evidence type="ECO:0000256" key="3">
    <source>
        <dbReference type="ARBA" id="ARBA00022729"/>
    </source>
</evidence>
<evidence type="ECO:0000256" key="5">
    <source>
        <dbReference type="ARBA" id="ARBA00022963"/>
    </source>
</evidence>
<evidence type="ECO:0000313" key="11">
    <source>
        <dbReference type="EMBL" id="CAK7226114.1"/>
    </source>
</evidence>
<feature type="signal peptide" evidence="9">
    <location>
        <begin position="1"/>
        <end position="20"/>
    </location>
</feature>
<dbReference type="PROSITE" id="PS51210">
    <property type="entry name" value="PLA2C"/>
    <property type="match status" value="1"/>
</dbReference>
<comment type="catalytic activity">
    <reaction evidence="9">
        <text>a 1-acyl-sn-glycero-3-phosphocholine + H2O = sn-glycerol 3-phosphocholine + a fatty acid + H(+)</text>
        <dbReference type="Rhea" id="RHEA:15177"/>
        <dbReference type="ChEBI" id="CHEBI:15377"/>
        <dbReference type="ChEBI" id="CHEBI:15378"/>
        <dbReference type="ChEBI" id="CHEBI:16870"/>
        <dbReference type="ChEBI" id="CHEBI:28868"/>
        <dbReference type="ChEBI" id="CHEBI:58168"/>
        <dbReference type="EC" id="3.1.1.5"/>
    </reaction>
</comment>
<dbReference type="InterPro" id="IPR016035">
    <property type="entry name" value="Acyl_Trfase/lysoPLipase"/>
</dbReference>
<evidence type="ECO:0000313" key="12">
    <source>
        <dbReference type="Proteomes" id="UP001642482"/>
    </source>
</evidence>
<keyword evidence="12" id="KW-1185">Reference proteome</keyword>
<organism evidence="11 12">
    <name type="scientific">Sporothrix eucalyptigena</name>
    <dbReference type="NCBI Taxonomy" id="1812306"/>
    <lineage>
        <taxon>Eukaryota</taxon>
        <taxon>Fungi</taxon>
        <taxon>Dikarya</taxon>
        <taxon>Ascomycota</taxon>
        <taxon>Pezizomycotina</taxon>
        <taxon>Sordariomycetes</taxon>
        <taxon>Sordariomycetidae</taxon>
        <taxon>Ophiostomatales</taxon>
        <taxon>Ophiostomataceae</taxon>
        <taxon>Sporothrix</taxon>
    </lineage>
</organism>
<dbReference type="PANTHER" id="PTHR10728">
    <property type="entry name" value="CYTOSOLIC PHOSPHOLIPASE A2"/>
    <property type="match status" value="1"/>
</dbReference>
<keyword evidence="6 8" id="KW-0443">Lipid metabolism</keyword>
<dbReference type="Gene3D" id="3.40.1090.10">
    <property type="entry name" value="Cytosolic phospholipase A2 catalytic domain"/>
    <property type="match status" value="1"/>
</dbReference>
<evidence type="ECO:0000256" key="1">
    <source>
        <dbReference type="ARBA" id="ARBA00008780"/>
    </source>
</evidence>
<proteinExistence type="inferred from homology"/>
<dbReference type="EMBL" id="CAWUHD010000064">
    <property type="protein sequence ID" value="CAK7226114.1"/>
    <property type="molecule type" value="Genomic_DNA"/>
</dbReference>
<sequence>MRASLLSNTAALCLLSTAGASYLSSTNTQPRGLPNAPNGYAPANVTCPSVRPTIRSAATLSPNETAWLKTRRTKTTSAMLDFFDRIDIDGFDAVSYIKDNADNTSSLPTIAIGISGGGLVACLNGGGAIKAFDNRTDGATGKGQLGGLLQSATYFSALSGGSWALGSIYVNNFTTVSNLQENLWNFESPEIVLGPSDMSYTDFWGNITAQVKSKRDAGFITGDADFWGRIQGYNFFNATDGGVDYTWSSIAQTSSFQDGDMPLPLVVMTGNSAATESSEAMPSDPIYETTPWEWGTYDDNIYGFVPLEYLGTHFINGIVPDNEACVRGFDNAGFITGSSSDIWNENGVDIVAELKQGIAALNSSDPTNAEIELLEFIIEEFLSATSSTNSTDNGPASYDPNPFYGYNADTSPFATTERLIVEDGGENSQNVPLYPLIQKKRNVDVIFAVDSLGVDDFDSDWPTGAPLIATYNRTLLGIANDTTFPPVPDRNTFLNLGLNTGPTFFGCNASTLSSPLPPLVVYLPNHPVSFKSNYSLTQGNFTNANRDAVIENGYNVATQGNGTLDADWTTCVGCAILSRSLDRTGTAPPDACVQCFERYCWNGTVDDNTPAPYTPSVELNGTSTAQATGSSTVSTTSSAGVLRASSLLSAVGLMMAVITEF</sequence>
<evidence type="ECO:0000256" key="9">
    <source>
        <dbReference type="RuleBase" id="RU362103"/>
    </source>
</evidence>
<keyword evidence="3 9" id="KW-0732">Signal</keyword>
<comment type="similarity">
    <text evidence="1 9">Belongs to the lysophospholipase family.</text>
</comment>
<accession>A0ABP0C2A9</accession>
<dbReference type="GO" id="GO:0004622">
    <property type="term" value="F:phosphatidylcholine lysophospholipase activity"/>
    <property type="evidence" value="ECO:0007669"/>
    <property type="project" value="UniProtKB-EC"/>
</dbReference>
<evidence type="ECO:0000256" key="2">
    <source>
        <dbReference type="ARBA" id="ARBA00013274"/>
    </source>
</evidence>
<feature type="chain" id="PRO_5044960351" description="Lysophospholipase" evidence="9">
    <location>
        <begin position="21"/>
        <end position="661"/>
    </location>
</feature>
<dbReference type="SUPFAM" id="SSF52151">
    <property type="entry name" value="FabD/lysophospholipase-like"/>
    <property type="match status" value="1"/>
</dbReference>
<evidence type="ECO:0000259" key="10">
    <source>
        <dbReference type="PROSITE" id="PS51210"/>
    </source>
</evidence>
<dbReference type="SMART" id="SM00022">
    <property type="entry name" value="PLAc"/>
    <property type="match status" value="1"/>
</dbReference>
<comment type="caution">
    <text evidence="11">The sequence shown here is derived from an EMBL/GenBank/DDBJ whole genome shotgun (WGS) entry which is preliminary data.</text>
</comment>
<evidence type="ECO:0000256" key="7">
    <source>
        <dbReference type="ARBA" id="ARBA00023180"/>
    </source>
</evidence>
<protein>
    <recommendedName>
        <fullName evidence="2 9">Lysophospholipase</fullName>
        <ecNumber evidence="2 9">3.1.1.5</ecNumber>
    </recommendedName>
</protein>
<dbReference type="PANTHER" id="PTHR10728:SF33">
    <property type="entry name" value="LYSOPHOSPHOLIPASE 1-RELATED"/>
    <property type="match status" value="1"/>
</dbReference>
<dbReference type="Proteomes" id="UP001642482">
    <property type="component" value="Unassembled WGS sequence"/>
</dbReference>
<dbReference type="InterPro" id="IPR002642">
    <property type="entry name" value="LysoPLipase_cat_dom"/>
</dbReference>
<keyword evidence="5 8" id="KW-0442">Lipid degradation</keyword>
<evidence type="ECO:0000256" key="4">
    <source>
        <dbReference type="ARBA" id="ARBA00022801"/>
    </source>
</evidence>
<evidence type="ECO:0000256" key="6">
    <source>
        <dbReference type="ARBA" id="ARBA00023098"/>
    </source>
</evidence>
<keyword evidence="4 8" id="KW-0378">Hydrolase</keyword>